<comment type="caution">
    <text evidence="1">The sequence shown here is derived from an EMBL/GenBank/DDBJ whole genome shotgun (WGS) entry which is preliminary data.</text>
</comment>
<evidence type="ECO:0000313" key="1">
    <source>
        <dbReference type="EMBL" id="KAF2569213.1"/>
    </source>
</evidence>
<dbReference type="Proteomes" id="UP000712281">
    <property type="component" value="Unassembled WGS sequence"/>
</dbReference>
<proteinExistence type="predicted"/>
<reference evidence="1" key="1">
    <citation type="submission" date="2019-12" db="EMBL/GenBank/DDBJ databases">
        <title>Genome sequencing and annotation of Brassica cretica.</title>
        <authorList>
            <person name="Studholme D.J."/>
            <person name="Sarris P.F."/>
        </authorList>
    </citation>
    <scope>NUCLEOTIDE SEQUENCE</scope>
    <source>
        <strain evidence="1">PFS-001/15</strain>
        <tissue evidence="1">Leaf</tissue>
    </source>
</reference>
<accession>A0A8S9IIQ5</accession>
<dbReference type="AlphaFoldDB" id="A0A8S9IIQ5"/>
<dbReference type="EMBL" id="QGKW02001911">
    <property type="protein sequence ID" value="KAF2569213.1"/>
    <property type="molecule type" value="Genomic_DNA"/>
</dbReference>
<organism evidence="1 2">
    <name type="scientific">Brassica cretica</name>
    <name type="common">Mustard</name>
    <dbReference type="NCBI Taxonomy" id="69181"/>
    <lineage>
        <taxon>Eukaryota</taxon>
        <taxon>Viridiplantae</taxon>
        <taxon>Streptophyta</taxon>
        <taxon>Embryophyta</taxon>
        <taxon>Tracheophyta</taxon>
        <taxon>Spermatophyta</taxon>
        <taxon>Magnoliopsida</taxon>
        <taxon>eudicotyledons</taxon>
        <taxon>Gunneridae</taxon>
        <taxon>Pentapetalae</taxon>
        <taxon>rosids</taxon>
        <taxon>malvids</taxon>
        <taxon>Brassicales</taxon>
        <taxon>Brassicaceae</taxon>
        <taxon>Brassiceae</taxon>
        <taxon>Brassica</taxon>
    </lineage>
</organism>
<dbReference type="SUPFAM" id="SSF56112">
    <property type="entry name" value="Protein kinase-like (PK-like)"/>
    <property type="match status" value="1"/>
</dbReference>
<dbReference type="InterPro" id="IPR011009">
    <property type="entry name" value="Kinase-like_dom_sf"/>
</dbReference>
<gene>
    <name evidence="1" type="ORF">F2Q68_00024923</name>
</gene>
<sequence length="65" mass="7529">MDFIKSLEKEHRIMLRFRNHPRIIQTTSPNIHVGFNLDRCYINMEFASKGTLHNGAKMVGPAVDM</sequence>
<protein>
    <submittedName>
        <fullName evidence="1">Uncharacterized protein</fullName>
    </submittedName>
</protein>
<evidence type="ECO:0000313" key="2">
    <source>
        <dbReference type="Proteomes" id="UP000712281"/>
    </source>
</evidence>
<name>A0A8S9IIQ5_BRACR</name>